<proteinExistence type="predicted"/>
<protein>
    <recommendedName>
        <fullName evidence="3">DUF2877 domain-containing protein</fullName>
    </recommendedName>
</protein>
<dbReference type="STRING" id="1423775.FD03_GL002430"/>
<gene>
    <name evidence="1" type="ORF">FD03_GL002430</name>
</gene>
<dbReference type="EMBL" id="AZDZ01000022">
    <property type="protein sequence ID" value="KRK78653.1"/>
    <property type="molecule type" value="Genomic_DNA"/>
</dbReference>
<reference evidence="1 2" key="1">
    <citation type="journal article" date="2015" name="Genome Announc.">
        <title>Expanding the biotechnology potential of lactobacilli through comparative genomics of 213 strains and associated genera.</title>
        <authorList>
            <person name="Sun Z."/>
            <person name="Harris H.M."/>
            <person name="McCann A."/>
            <person name="Guo C."/>
            <person name="Argimon S."/>
            <person name="Zhang W."/>
            <person name="Yang X."/>
            <person name="Jeffery I.B."/>
            <person name="Cooney J.C."/>
            <person name="Kagawa T.F."/>
            <person name="Liu W."/>
            <person name="Song Y."/>
            <person name="Salvetti E."/>
            <person name="Wrobel A."/>
            <person name="Rasinkangas P."/>
            <person name="Parkhill J."/>
            <person name="Rea M.C."/>
            <person name="O'Sullivan O."/>
            <person name="Ritari J."/>
            <person name="Douillard F.P."/>
            <person name="Paul Ross R."/>
            <person name="Yang R."/>
            <person name="Briner A.E."/>
            <person name="Felis G.E."/>
            <person name="de Vos W.M."/>
            <person name="Barrangou R."/>
            <person name="Klaenhammer T.R."/>
            <person name="Caufield P.W."/>
            <person name="Cui Y."/>
            <person name="Zhang H."/>
            <person name="O'Toole P.W."/>
        </authorList>
    </citation>
    <scope>NUCLEOTIDE SEQUENCE [LARGE SCALE GENOMIC DNA]</scope>
    <source>
        <strain evidence="1 2">DSM 19682</strain>
    </source>
</reference>
<evidence type="ECO:0008006" key="3">
    <source>
        <dbReference type="Google" id="ProtNLM"/>
    </source>
</evidence>
<dbReference type="eggNOG" id="ENOG5032WGX">
    <property type="taxonomic scope" value="Bacteria"/>
</dbReference>
<accession>A0A0R1K503</accession>
<name>A0A0R1K503_9LACO</name>
<dbReference type="Pfam" id="PF11392">
    <property type="entry name" value="AllH"/>
    <property type="match status" value="1"/>
</dbReference>
<dbReference type="InterPro" id="IPR021530">
    <property type="entry name" value="AllH-like"/>
</dbReference>
<dbReference type="PATRIC" id="fig|1423775.4.peg.2473"/>
<organism evidence="1 2">
    <name type="scientific">Companilactobacillus nodensis DSM 19682 = JCM 14932 = NBRC 107160</name>
    <dbReference type="NCBI Taxonomy" id="1423775"/>
    <lineage>
        <taxon>Bacteria</taxon>
        <taxon>Bacillati</taxon>
        <taxon>Bacillota</taxon>
        <taxon>Bacilli</taxon>
        <taxon>Lactobacillales</taxon>
        <taxon>Lactobacillaceae</taxon>
        <taxon>Companilactobacillus</taxon>
    </lineage>
</organism>
<dbReference type="AlphaFoldDB" id="A0A0R1K503"/>
<evidence type="ECO:0000313" key="2">
    <source>
        <dbReference type="Proteomes" id="UP000051248"/>
    </source>
</evidence>
<keyword evidence="2" id="KW-1185">Reference proteome</keyword>
<sequence>MLRSFVEKEQSGIVDSIFRHSFNIKFENIYFHVGNYAGGLSVLGITINSLYLSKILDNITLNDLVILKNDILKIYASNKIFEVNLLNLNEIELSIPKLDLSVNQYKMVDSSLKELDLGKKIGMDNNSISHIMPIFSRINQKHDSELYDLIKYMLGRGKGLTPSGDDMLVGFSSMLVGSGYPLAERWMNILSEFSELGTTKVSSAYIDAVKHGYISKDLKELMLNMNSNKSTIICTMQEVLQMGHTSGADTLFGVSLAINEIIGGSNNG</sequence>
<evidence type="ECO:0000313" key="1">
    <source>
        <dbReference type="EMBL" id="KRK78653.1"/>
    </source>
</evidence>
<comment type="caution">
    <text evidence="1">The sequence shown here is derived from an EMBL/GenBank/DDBJ whole genome shotgun (WGS) entry which is preliminary data.</text>
</comment>
<dbReference type="Proteomes" id="UP000051248">
    <property type="component" value="Unassembled WGS sequence"/>
</dbReference>